<gene>
    <name evidence="3" type="ORF">CPJ18_22655</name>
</gene>
<accession>A0AAE5RTY3</accession>
<organism evidence="3 4">
    <name type="scientific">Agrobacterium rosae</name>
    <dbReference type="NCBI Taxonomy" id="1972867"/>
    <lineage>
        <taxon>Bacteria</taxon>
        <taxon>Pseudomonadati</taxon>
        <taxon>Pseudomonadota</taxon>
        <taxon>Alphaproteobacteria</taxon>
        <taxon>Hyphomicrobiales</taxon>
        <taxon>Rhizobiaceae</taxon>
        <taxon>Rhizobium/Agrobacterium group</taxon>
        <taxon>Agrobacterium</taxon>
    </lineage>
</organism>
<evidence type="ECO:0000259" key="2">
    <source>
        <dbReference type="Pfam" id="PF13478"/>
    </source>
</evidence>
<dbReference type="PANTHER" id="PTHR30388:SF4">
    <property type="entry name" value="MOLYBDENUM COFACTOR INSERTION CHAPERONE PAOD"/>
    <property type="match status" value="1"/>
</dbReference>
<evidence type="ECO:0000313" key="3">
    <source>
        <dbReference type="EMBL" id="POO49257.1"/>
    </source>
</evidence>
<feature type="domain" description="XdhC Rossmann" evidence="2">
    <location>
        <begin position="200"/>
        <end position="321"/>
    </location>
</feature>
<dbReference type="AlphaFoldDB" id="A0AAE5RTY3"/>
<feature type="domain" description="XdhC- CoxI" evidence="1">
    <location>
        <begin position="56"/>
        <end position="119"/>
    </location>
</feature>
<name>A0AAE5RTY3_9HYPH</name>
<sequence>MSRNASYGRSRGPAVFPEGDFFVVDVFKKSLPTPMRAMLSDDPRDILRFAVNAYREGRVALAILVDIRGGAARALGSQVVVAADGRFSGYVSGGCVEAAVAAEALLAMETRSDRMVSFGDGSPFLDIVLPCGGGITVAIHVLRSVDIIEYVLQSLAQRKSAGLKYEPERQALTSIEPPERAGVKDGNVYLVYRPVTRVIASGQKSETQSVQKIAVASGYEVLLCQQNEHTAELGQHIDAYTAFILLHHDLDQETKVLDIALRSSAFYIGALGSFNTHRRRIERLSEFGYTACEIDRINAPIGIFGPARDSATLGLSVLADVAKKRSQRYP</sequence>
<dbReference type="InterPro" id="IPR027051">
    <property type="entry name" value="XdhC_Rossmann_dom"/>
</dbReference>
<evidence type="ECO:0008006" key="5">
    <source>
        <dbReference type="Google" id="ProtNLM"/>
    </source>
</evidence>
<dbReference type="Pfam" id="PF02625">
    <property type="entry name" value="XdhC_CoxI"/>
    <property type="match status" value="1"/>
</dbReference>
<dbReference type="InterPro" id="IPR052698">
    <property type="entry name" value="MoCofactor_Util/Proc"/>
</dbReference>
<dbReference type="InterPro" id="IPR003777">
    <property type="entry name" value="XdhC_CoxI"/>
</dbReference>
<evidence type="ECO:0000259" key="1">
    <source>
        <dbReference type="Pfam" id="PF02625"/>
    </source>
</evidence>
<dbReference type="Proteomes" id="UP000237447">
    <property type="component" value="Unassembled WGS sequence"/>
</dbReference>
<dbReference type="Pfam" id="PF13478">
    <property type="entry name" value="XdhC_C"/>
    <property type="match status" value="1"/>
</dbReference>
<comment type="caution">
    <text evidence="3">The sequence shown here is derived from an EMBL/GenBank/DDBJ whole genome shotgun (WGS) entry which is preliminary data.</text>
</comment>
<protein>
    <recommendedName>
        <fullName evidence="5">Xanthine dehydrogenase accessory protein XdhC</fullName>
    </recommendedName>
</protein>
<dbReference type="Gene3D" id="3.40.50.720">
    <property type="entry name" value="NAD(P)-binding Rossmann-like Domain"/>
    <property type="match status" value="1"/>
</dbReference>
<dbReference type="PANTHER" id="PTHR30388">
    <property type="entry name" value="ALDEHYDE OXIDOREDUCTASE MOLYBDENUM COFACTOR ASSEMBLY PROTEIN"/>
    <property type="match status" value="1"/>
</dbReference>
<dbReference type="EMBL" id="NXEJ01000011">
    <property type="protein sequence ID" value="POO49257.1"/>
    <property type="molecule type" value="Genomic_DNA"/>
</dbReference>
<proteinExistence type="predicted"/>
<evidence type="ECO:0000313" key="4">
    <source>
        <dbReference type="Proteomes" id="UP000237447"/>
    </source>
</evidence>
<reference evidence="3 4" key="1">
    <citation type="journal article" date="2018" name="Syst. Appl. Microbiol.">
        <title>Agrobacterium rosae sp. nov., isolated from galls on different agricultural crops.</title>
        <authorList>
            <person name="Kuzmanovic N."/>
            <person name="Pulawska J."/>
            <person name="Smalla K."/>
            <person name="Nesme X."/>
        </authorList>
    </citation>
    <scope>NUCLEOTIDE SEQUENCE [LARGE SCALE GENOMIC DNA]</scope>
    <source>
        <strain evidence="3 4">NCPPB 1650</strain>
    </source>
</reference>